<dbReference type="Proteomes" id="UP001370758">
    <property type="component" value="Unassembled WGS sequence"/>
</dbReference>
<comment type="caution">
    <text evidence="4">The sequence shown here is derived from an EMBL/GenBank/DDBJ whole genome shotgun (WGS) entry which is preliminary data.</text>
</comment>
<dbReference type="GO" id="GO:0006508">
    <property type="term" value="P:proteolysis"/>
    <property type="evidence" value="ECO:0007669"/>
    <property type="project" value="InterPro"/>
</dbReference>
<dbReference type="PANTHER" id="PTHR47966:SF51">
    <property type="entry name" value="BETA-SITE APP-CLEAVING ENZYME, ISOFORM A-RELATED"/>
    <property type="match status" value="1"/>
</dbReference>
<evidence type="ECO:0000313" key="5">
    <source>
        <dbReference type="Proteomes" id="UP001370758"/>
    </source>
</evidence>
<dbReference type="InterPro" id="IPR033121">
    <property type="entry name" value="PEPTIDASE_A1"/>
</dbReference>
<evidence type="ECO:0000259" key="3">
    <source>
        <dbReference type="Pfam" id="PF00026"/>
    </source>
</evidence>
<evidence type="ECO:0000256" key="2">
    <source>
        <dbReference type="SAM" id="Phobius"/>
    </source>
</evidence>
<dbReference type="PANTHER" id="PTHR47966">
    <property type="entry name" value="BETA-SITE APP-CLEAVING ENZYME, ISOFORM A-RELATED"/>
    <property type="match status" value="1"/>
</dbReference>
<evidence type="ECO:0000256" key="1">
    <source>
        <dbReference type="ARBA" id="ARBA00007447"/>
    </source>
</evidence>
<sequence>MGELEDIAIDRGRYAELERTEAFKQSNLGSSFPRLIARQAKMQWRTPVVNLPNSIKRPRQAPAQQKHVVLSTHRENTEIGELDPAIYTTLKFGSDGQPIALQLAAGNITWVPNIKALNSFCGNHSVSAKACGFAKTSGYYSPSSNSTSVPFSLGSSSFSNSDSVNGYWYDDVVTAGAVPVDFRFGVGDSWNIPPFLGLGLNSSSSSSYVTTLVEQGKIHDSYISFYDVRNPRATGGQIVIGGVDRKKIYGNFDSWKSPGAWGEVPTPKVKVFSNSVFAETDSIKFEQPKESIALINPWSPYLVVPPDLLKSIRLHLETFTFPYGRNDLLNYLFIDCDDTIDPDAAIEFEFDTVVIKIPLADLKTVDAPRAETSVHSRAYVVMKPGNSTTASITGIAIAKLKEEEEEIIDLGGPSSPDLSQISGDEPAATERKKRITILLASTLGGGGGSLFIVLTFLFLKYRKRFNLAAEPSIPSPDPDFIWQTYLHRPQNPPV</sequence>
<feature type="domain" description="Peptidase A1" evidence="3">
    <location>
        <begin position="87"/>
        <end position="365"/>
    </location>
</feature>
<dbReference type="AlphaFoldDB" id="A0AAV9WI25"/>
<comment type="similarity">
    <text evidence="1">Belongs to the peptidase A1 family.</text>
</comment>
<dbReference type="InterPro" id="IPR021109">
    <property type="entry name" value="Peptidase_aspartic_dom_sf"/>
</dbReference>
<protein>
    <recommendedName>
        <fullName evidence="3">Peptidase A1 domain-containing protein</fullName>
    </recommendedName>
</protein>
<dbReference type="Pfam" id="PF00026">
    <property type="entry name" value="Asp"/>
    <property type="match status" value="1"/>
</dbReference>
<dbReference type="SUPFAM" id="SSF50630">
    <property type="entry name" value="Acid proteases"/>
    <property type="match status" value="1"/>
</dbReference>
<keyword evidence="2" id="KW-0472">Membrane</keyword>
<feature type="transmembrane region" description="Helical" evidence="2">
    <location>
        <begin position="435"/>
        <end position="459"/>
    </location>
</feature>
<gene>
    <name evidence="4" type="ORF">TWF481_006357</name>
</gene>
<accession>A0AAV9WI25</accession>
<keyword evidence="2" id="KW-0812">Transmembrane</keyword>
<dbReference type="InterPro" id="IPR034164">
    <property type="entry name" value="Pepsin-like_dom"/>
</dbReference>
<keyword evidence="2" id="KW-1133">Transmembrane helix</keyword>
<keyword evidence="5" id="KW-1185">Reference proteome</keyword>
<dbReference type="InterPro" id="IPR001461">
    <property type="entry name" value="Aspartic_peptidase_A1"/>
</dbReference>
<evidence type="ECO:0000313" key="4">
    <source>
        <dbReference type="EMBL" id="KAK6507937.1"/>
    </source>
</evidence>
<dbReference type="EMBL" id="JAVHJL010000003">
    <property type="protein sequence ID" value="KAK6507937.1"/>
    <property type="molecule type" value="Genomic_DNA"/>
</dbReference>
<name>A0AAV9WI25_9PEZI</name>
<proteinExistence type="inferred from homology"/>
<reference evidence="4 5" key="1">
    <citation type="submission" date="2023-08" db="EMBL/GenBank/DDBJ databases">
        <authorList>
            <person name="Palmer J.M."/>
        </authorList>
    </citation>
    <scope>NUCLEOTIDE SEQUENCE [LARGE SCALE GENOMIC DNA]</scope>
    <source>
        <strain evidence="4 5">TWF481</strain>
    </source>
</reference>
<dbReference type="GO" id="GO:0004190">
    <property type="term" value="F:aspartic-type endopeptidase activity"/>
    <property type="evidence" value="ECO:0007669"/>
    <property type="project" value="InterPro"/>
</dbReference>
<dbReference type="Gene3D" id="2.40.70.10">
    <property type="entry name" value="Acid Proteases"/>
    <property type="match status" value="1"/>
</dbReference>
<organism evidence="4 5">
    <name type="scientific">Arthrobotrys musiformis</name>
    <dbReference type="NCBI Taxonomy" id="47236"/>
    <lineage>
        <taxon>Eukaryota</taxon>
        <taxon>Fungi</taxon>
        <taxon>Dikarya</taxon>
        <taxon>Ascomycota</taxon>
        <taxon>Pezizomycotina</taxon>
        <taxon>Orbiliomycetes</taxon>
        <taxon>Orbiliales</taxon>
        <taxon>Orbiliaceae</taxon>
        <taxon>Arthrobotrys</taxon>
    </lineage>
</organism>
<dbReference type="CDD" id="cd05471">
    <property type="entry name" value="pepsin_like"/>
    <property type="match status" value="1"/>
</dbReference>